<dbReference type="PANTHER" id="PTHR12665">
    <property type="entry name" value="ORMDL PROTEINS"/>
    <property type="match status" value="1"/>
</dbReference>
<evidence type="ECO:0000313" key="6">
    <source>
        <dbReference type="EMBL" id="KXS20044.1"/>
    </source>
</evidence>
<dbReference type="Pfam" id="PF04061">
    <property type="entry name" value="ORMDL"/>
    <property type="match status" value="1"/>
</dbReference>
<dbReference type="OrthoDB" id="1932233at2759"/>
<evidence type="ECO:0000256" key="4">
    <source>
        <dbReference type="ARBA" id="ARBA00023136"/>
    </source>
</evidence>
<keyword evidence="7" id="KW-1185">Reference proteome</keyword>
<keyword evidence="2" id="KW-0812">Transmembrane</keyword>
<evidence type="ECO:0000256" key="2">
    <source>
        <dbReference type="ARBA" id="ARBA00022692"/>
    </source>
</evidence>
<reference evidence="6 7" key="1">
    <citation type="journal article" date="2015" name="Genome Biol. Evol.">
        <title>Phylogenomic analyses indicate that early fungi evolved digesting cell walls of algal ancestors of land plants.</title>
        <authorList>
            <person name="Chang Y."/>
            <person name="Wang S."/>
            <person name="Sekimoto S."/>
            <person name="Aerts A.L."/>
            <person name="Choi C."/>
            <person name="Clum A."/>
            <person name="LaButti K.M."/>
            <person name="Lindquist E.A."/>
            <person name="Yee Ngan C."/>
            <person name="Ohm R.A."/>
            <person name="Salamov A.A."/>
            <person name="Grigoriev I.V."/>
            <person name="Spatafora J.W."/>
            <person name="Berbee M.L."/>
        </authorList>
    </citation>
    <scope>NUCLEOTIDE SEQUENCE [LARGE SCALE GENOMIC DNA]</scope>
    <source>
        <strain evidence="6 7">JEL478</strain>
    </source>
</reference>
<accession>A0A139ATM5</accession>
<dbReference type="GO" id="GO:0005789">
    <property type="term" value="C:endoplasmic reticulum membrane"/>
    <property type="evidence" value="ECO:0007669"/>
    <property type="project" value="InterPro"/>
</dbReference>
<keyword evidence="4" id="KW-0472">Membrane</keyword>
<dbReference type="OMA" id="WTAYILI"/>
<sequence>MPTTKSNRRKSLANGATDSDPRSTRSLNSNWVNYKGSWTVHVLLIVVGKLAFSVIPGISTELAWTLTTVSYNIGQFLMFHGVTGIPWNEDQGESDDKTLWQQVDNGAEYTPARKYLIAAPIVLFLLSCHYSHYDTAYFVINLLSLLVCLGPKLPAL</sequence>
<dbReference type="EMBL" id="KQ965736">
    <property type="protein sequence ID" value="KXS20044.1"/>
    <property type="molecule type" value="Genomic_DNA"/>
</dbReference>
<dbReference type="AlphaFoldDB" id="A0A139ATM5"/>
<comment type="subcellular location">
    <subcellularLocation>
        <location evidence="1">Membrane</location>
        <topology evidence="1">Multi-pass membrane protein</topology>
    </subcellularLocation>
</comment>
<proteinExistence type="predicted"/>
<evidence type="ECO:0000313" key="7">
    <source>
        <dbReference type="Proteomes" id="UP000070544"/>
    </source>
</evidence>
<protein>
    <submittedName>
        <fullName evidence="6">ORMDL-domain-containing protein</fullName>
    </submittedName>
</protein>
<feature type="compositionally biased region" description="Basic residues" evidence="5">
    <location>
        <begin position="1"/>
        <end position="11"/>
    </location>
</feature>
<organism evidence="6 7">
    <name type="scientific">Gonapodya prolifera (strain JEL478)</name>
    <name type="common">Monoblepharis prolifera</name>
    <dbReference type="NCBI Taxonomy" id="1344416"/>
    <lineage>
        <taxon>Eukaryota</taxon>
        <taxon>Fungi</taxon>
        <taxon>Fungi incertae sedis</taxon>
        <taxon>Chytridiomycota</taxon>
        <taxon>Chytridiomycota incertae sedis</taxon>
        <taxon>Monoblepharidomycetes</taxon>
        <taxon>Monoblepharidales</taxon>
        <taxon>Gonapodyaceae</taxon>
        <taxon>Gonapodya</taxon>
    </lineage>
</organism>
<dbReference type="InterPro" id="IPR007203">
    <property type="entry name" value="ORMDL"/>
</dbReference>
<feature type="region of interest" description="Disordered" evidence="5">
    <location>
        <begin position="1"/>
        <end position="24"/>
    </location>
</feature>
<evidence type="ECO:0000256" key="1">
    <source>
        <dbReference type="ARBA" id="ARBA00004141"/>
    </source>
</evidence>
<evidence type="ECO:0000256" key="3">
    <source>
        <dbReference type="ARBA" id="ARBA00022989"/>
    </source>
</evidence>
<dbReference type="STRING" id="1344416.A0A139ATM5"/>
<keyword evidence="3" id="KW-1133">Transmembrane helix</keyword>
<name>A0A139ATM5_GONPJ</name>
<dbReference type="PIRSF" id="PIRSF018147">
    <property type="entry name" value="ORMDL"/>
    <property type="match status" value="1"/>
</dbReference>
<dbReference type="Proteomes" id="UP000070544">
    <property type="component" value="Unassembled WGS sequence"/>
</dbReference>
<evidence type="ECO:0000256" key="5">
    <source>
        <dbReference type="SAM" id="MobiDB-lite"/>
    </source>
</evidence>
<gene>
    <name evidence="6" type="ORF">M427DRAFT_119854</name>
</gene>